<comment type="caution">
    <text evidence="2">The sequence shown here is derived from an EMBL/GenBank/DDBJ whole genome shotgun (WGS) entry which is preliminary data.</text>
</comment>
<proteinExistence type="predicted"/>
<gene>
    <name evidence="2" type="ORF">N7458_009286</name>
</gene>
<sequence>LKVLVLLLASDKLPVLIAFDTGLGRRAISNSLRNLIIYYADTRTFLKYYLDRRIDKNIPTIIRAKSVTVKLRYTEELPEP</sequence>
<feature type="signal peptide" evidence="1">
    <location>
        <begin position="1"/>
        <end position="18"/>
    </location>
</feature>
<dbReference type="RefSeq" id="XP_056761517.1">
    <property type="nucleotide sequence ID" value="XM_056912668.1"/>
</dbReference>
<dbReference type="AlphaFoldDB" id="A0AAD6BWF6"/>
<keyword evidence="3" id="KW-1185">Reference proteome</keyword>
<evidence type="ECO:0000256" key="1">
    <source>
        <dbReference type="SAM" id="SignalP"/>
    </source>
</evidence>
<protein>
    <submittedName>
        <fullName evidence="2">Uncharacterized protein</fullName>
    </submittedName>
</protein>
<accession>A0AAD6BWF6</accession>
<organism evidence="2 3">
    <name type="scientific">Penicillium daleae</name>
    <dbReference type="NCBI Taxonomy" id="63821"/>
    <lineage>
        <taxon>Eukaryota</taxon>
        <taxon>Fungi</taxon>
        <taxon>Dikarya</taxon>
        <taxon>Ascomycota</taxon>
        <taxon>Pezizomycotina</taxon>
        <taxon>Eurotiomycetes</taxon>
        <taxon>Eurotiomycetidae</taxon>
        <taxon>Eurotiales</taxon>
        <taxon>Aspergillaceae</taxon>
        <taxon>Penicillium</taxon>
    </lineage>
</organism>
<evidence type="ECO:0000313" key="3">
    <source>
        <dbReference type="Proteomes" id="UP001213681"/>
    </source>
</evidence>
<name>A0AAD6BWF6_9EURO</name>
<reference evidence="2" key="2">
    <citation type="journal article" date="2023" name="IMA Fungus">
        <title>Comparative genomic study of the Penicillium genus elucidates a diverse pangenome and 15 lateral gene transfer events.</title>
        <authorList>
            <person name="Petersen C."/>
            <person name="Sorensen T."/>
            <person name="Nielsen M.R."/>
            <person name="Sondergaard T.E."/>
            <person name="Sorensen J.L."/>
            <person name="Fitzpatrick D.A."/>
            <person name="Frisvad J.C."/>
            <person name="Nielsen K.L."/>
        </authorList>
    </citation>
    <scope>NUCLEOTIDE SEQUENCE</scope>
    <source>
        <strain evidence="2">IBT 16125</strain>
    </source>
</reference>
<feature type="non-terminal residue" evidence="2">
    <location>
        <position position="80"/>
    </location>
</feature>
<keyword evidence="1" id="KW-0732">Signal</keyword>
<evidence type="ECO:0000313" key="2">
    <source>
        <dbReference type="EMBL" id="KAJ5438288.1"/>
    </source>
</evidence>
<dbReference type="GeneID" id="81602911"/>
<feature type="chain" id="PRO_5042096232" evidence="1">
    <location>
        <begin position="19"/>
        <end position="80"/>
    </location>
</feature>
<dbReference type="Proteomes" id="UP001213681">
    <property type="component" value="Unassembled WGS sequence"/>
</dbReference>
<dbReference type="EMBL" id="JAPVEA010000008">
    <property type="protein sequence ID" value="KAJ5438288.1"/>
    <property type="molecule type" value="Genomic_DNA"/>
</dbReference>
<reference evidence="2" key="1">
    <citation type="submission" date="2022-12" db="EMBL/GenBank/DDBJ databases">
        <authorList>
            <person name="Petersen C."/>
        </authorList>
    </citation>
    <scope>NUCLEOTIDE SEQUENCE</scope>
    <source>
        <strain evidence="2">IBT 16125</strain>
    </source>
</reference>